<keyword evidence="8" id="KW-1185">Reference proteome</keyword>
<sequence>MNINPVYEEYFESNDYVPGTEIEDAGKMFDLKQHKLDSEFSLLEQGKHPKFVQGLQKFQQKLDSKLKSLQQIHSLSLENEQRNYTASKNLVNATFHTLDSKPAIPAITSAQHNTSSDLGQGPDLTHNPPPEYTPSSTATEKIVKKPSKRAKISSTKSHDITTANNTSQVDIRRSSSNQTGYPHKKKSLPISSVNTLDPKTSSLIPSISTSQNNSQAKLPASISEPFDSNH</sequence>
<evidence type="ECO:0000313" key="8">
    <source>
        <dbReference type="Proteomes" id="UP000245609"/>
    </source>
</evidence>
<proteinExistence type="predicted"/>
<dbReference type="InterPro" id="IPR013907">
    <property type="entry name" value="Sds3"/>
</dbReference>
<dbReference type="AlphaFoldDB" id="A0A2T9ZAQ3"/>
<name>A0A2T9ZAQ3_9FUNG</name>
<evidence type="ECO:0000256" key="5">
    <source>
        <dbReference type="ARBA" id="ARBA00023242"/>
    </source>
</evidence>
<organism evidence="7 8">
    <name type="scientific">Smittium megazygosporum</name>
    <dbReference type="NCBI Taxonomy" id="133381"/>
    <lineage>
        <taxon>Eukaryota</taxon>
        <taxon>Fungi</taxon>
        <taxon>Fungi incertae sedis</taxon>
        <taxon>Zoopagomycota</taxon>
        <taxon>Kickxellomycotina</taxon>
        <taxon>Harpellomycetes</taxon>
        <taxon>Harpellales</taxon>
        <taxon>Legeriomycetaceae</taxon>
        <taxon>Smittium</taxon>
    </lineage>
</organism>
<dbReference type="GO" id="GO:0010468">
    <property type="term" value="P:regulation of gene expression"/>
    <property type="evidence" value="ECO:0007669"/>
    <property type="project" value="UniProtKB-ARBA"/>
</dbReference>
<keyword evidence="5" id="KW-0539">Nucleus</keyword>
<dbReference type="EMBL" id="MBFS01000916">
    <property type="protein sequence ID" value="PVV01652.1"/>
    <property type="molecule type" value="Genomic_DNA"/>
</dbReference>
<protein>
    <submittedName>
        <fullName evidence="7">Uncharacterized protein</fullName>
    </submittedName>
</protein>
<evidence type="ECO:0000256" key="2">
    <source>
        <dbReference type="ARBA" id="ARBA00022491"/>
    </source>
</evidence>
<accession>A0A2T9ZAQ3</accession>
<evidence type="ECO:0000256" key="1">
    <source>
        <dbReference type="ARBA" id="ARBA00004123"/>
    </source>
</evidence>
<feature type="compositionally biased region" description="Polar residues" evidence="6">
    <location>
        <begin position="189"/>
        <end position="216"/>
    </location>
</feature>
<keyword evidence="2" id="KW-0678">Repressor</keyword>
<feature type="compositionally biased region" description="Polar residues" evidence="6">
    <location>
        <begin position="152"/>
        <end position="180"/>
    </location>
</feature>
<keyword evidence="3" id="KW-0805">Transcription regulation</keyword>
<evidence type="ECO:0000256" key="3">
    <source>
        <dbReference type="ARBA" id="ARBA00023015"/>
    </source>
</evidence>
<comment type="subcellular location">
    <subcellularLocation>
        <location evidence="1">Nucleus</location>
    </subcellularLocation>
</comment>
<reference evidence="7 8" key="1">
    <citation type="journal article" date="2018" name="MBio">
        <title>Comparative Genomics Reveals the Core Gene Toolbox for the Fungus-Insect Symbiosis.</title>
        <authorList>
            <person name="Wang Y."/>
            <person name="Stata M."/>
            <person name="Wang W."/>
            <person name="Stajich J.E."/>
            <person name="White M.M."/>
            <person name="Moncalvo J.M."/>
        </authorList>
    </citation>
    <scope>NUCLEOTIDE SEQUENCE [LARGE SCALE GENOMIC DNA]</scope>
    <source>
        <strain evidence="7 8">SC-DP-2</strain>
    </source>
</reference>
<dbReference type="Pfam" id="PF08598">
    <property type="entry name" value="Sds3"/>
    <property type="match status" value="1"/>
</dbReference>
<keyword evidence="4" id="KW-0804">Transcription</keyword>
<comment type="caution">
    <text evidence="7">The sequence shown here is derived from an EMBL/GenBank/DDBJ whole genome shotgun (WGS) entry which is preliminary data.</text>
</comment>
<feature type="region of interest" description="Disordered" evidence="6">
    <location>
        <begin position="112"/>
        <end position="230"/>
    </location>
</feature>
<evidence type="ECO:0000313" key="7">
    <source>
        <dbReference type="EMBL" id="PVV01652.1"/>
    </source>
</evidence>
<dbReference type="Proteomes" id="UP000245609">
    <property type="component" value="Unassembled WGS sequence"/>
</dbReference>
<dbReference type="GO" id="GO:0005654">
    <property type="term" value="C:nucleoplasm"/>
    <property type="evidence" value="ECO:0007669"/>
    <property type="project" value="UniProtKB-ARBA"/>
</dbReference>
<gene>
    <name evidence="7" type="ORF">BB560_003919</name>
</gene>
<evidence type="ECO:0000256" key="4">
    <source>
        <dbReference type="ARBA" id="ARBA00023163"/>
    </source>
</evidence>
<evidence type="ECO:0000256" key="6">
    <source>
        <dbReference type="SAM" id="MobiDB-lite"/>
    </source>
</evidence>